<evidence type="ECO:0000313" key="3">
    <source>
        <dbReference type="Proteomes" id="UP001500575"/>
    </source>
</evidence>
<dbReference type="NCBIfam" id="TIGR03083">
    <property type="entry name" value="maleylpyruvate isomerase family mycothiol-dependent enzyme"/>
    <property type="match status" value="1"/>
</dbReference>
<comment type="caution">
    <text evidence="2">The sequence shown here is derived from an EMBL/GenBank/DDBJ whole genome shotgun (WGS) entry which is preliminary data.</text>
</comment>
<protein>
    <recommendedName>
        <fullName evidence="1">Mycothiol-dependent maleylpyruvate isomerase metal-binding domain-containing protein</fullName>
    </recommendedName>
</protein>
<dbReference type="SUPFAM" id="SSF109854">
    <property type="entry name" value="DinB/YfiT-like putative metalloenzymes"/>
    <property type="match status" value="1"/>
</dbReference>
<dbReference type="InterPro" id="IPR017520">
    <property type="entry name" value="CHP03086"/>
</dbReference>
<keyword evidence="3" id="KW-1185">Reference proteome</keyword>
<evidence type="ECO:0000259" key="1">
    <source>
        <dbReference type="Pfam" id="PF11716"/>
    </source>
</evidence>
<feature type="domain" description="Mycothiol-dependent maleylpyruvate isomerase metal-binding" evidence="1">
    <location>
        <begin position="4"/>
        <end position="112"/>
    </location>
</feature>
<dbReference type="InterPro" id="IPR024344">
    <property type="entry name" value="MDMPI_metal-binding"/>
</dbReference>
<organism evidence="2 3">
    <name type="scientific">Nocardioides bigeumensis</name>
    <dbReference type="NCBI Taxonomy" id="433657"/>
    <lineage>
        <taxon>Bacteria</taxon>
        <taxon>Bacillati</taxon>
        <taxon>Actinomycetota</taxon>
        <taxon>Actinomycetes</taxon>
        <taxon>Propionibacteriales</taxon>
        <taxon>Nocardioidaceae</taxon>
        <taxon>Nocardioides</taxon>
    </lineage>
</organism>
<gene>
    <name evidence="2" type="ORF">GCM10009843_20330</name>
</gene>
<dbReference type="InterPro" id="IPR034660">
    <property type="entry name" value="DinB/YfiT-like"/>
</dbReference>
<evidence type="ECO:0000313" key="2">
    <source>
        <dbReference type="EMBL" id="GAA2124032.1"/>
    </source>
</evidence>
<dbReference type="InterPro" id="IPR017517">
    <property type="entry name" value="Maleyloyr_isom"/>
</dbReference>
<dbReference type="Proteomes" id="UP001500575">
    <property type="component" value="Unassembled WGS sequence"/>
</dbReference>
<dbReference type="Gene3D" id="1.20.120.450">
    <property type="entry name" value="dinb family like domain"/>
    <property type="match status" value="1"/>
</dbReference>
<dbReference type="EMBL" id="BAAAQQ010000011">
    <property type="protein sequence ID" value="GAA2124032.1"/>
    <property type="molecule type" value="Genomic_DNA"/>
</dbReference>
<accession>A0ABN2Y9I3</accession>
<proteinExistence type="predicted"/>
<name>A0ABN2Y9I3_9ACTN</name>
<reference evidence="2 3" key="1">
    <citation type="journal article" date="2019" name="Int. J. Syst. Evol. Microbiol.">
        <title>The Global Catalogue of Microorganisms (GCM) 10K type strain sequencing project: providing services to taxonomists for standard genome sequencing and annotation.</title>
        <authorList>
            <consortium name="The Broad Institute Genomics Platform"/>
            <consortium name="The Broad Institute Genome Sequencing Center for Infectious Disease"/>
            <person name="Wu L."/>
            <person name="Ma J."/>
        </authorList>
    </citation>
    <scope>NUCLEOTIDE SEQUENCE [LARGE SCALE GENOMIC DNA]</scope>
    <source>
        <strain evidence="2 3">JCM 16021</strain>
    </source>
</reference>
<sequence>MLQVGPEQWAAPTPCTEWDVRALVNHVVGEDLWTGPLMRGATIAEVGDRFDGDLLGDQPRETALEAAREAVAAVAETLPSHGVVHLSYGDEQADEYVAQLTADHVVHAWDLAAATGSSTEFDADLTATVAAWFAGREEMYRSAGIIGPRAKAAGDDPWSMLLAASGRDARWAAAK</sequence>
<dbReference type="Pfam" id="PF11716">
    <property type="entry name" value="MDMPI_N"/>
    <property type="match status" value="1"/>
</dbReference>
<dbReference type="NCBIfam" id="TIGR03086">
    <property type="entry name" value="TIGR03086 family metal-binding protein"/>
    <property type="match status" value="1"/>
</dbReference>